<dbReference type="OrthoDB" id="9805017at2"/>
<evidence type="ECO:0000313" key="4">
    <source>
        <dbReference type="EMBL" id="QQT98813.1"/>
    </source>
</evidence>
<dbReference type="GO" id="GO:0016787">
    <property type="term" value="F:hydrolase activity"/>
    <property type="evidence" value="ECO:0007669"/>
    <property type="project" value="UniProtKB-KW"/>
</dbReference>
<dbReference type="EMBL" id="CP068108">
    <property type="protein sequence ID" value="QQT98813.1"/>
    <property type="molecule type" value="Genomic_DNA"/>
</dbReference>
<dbReference type="InterPro" id="IPR007346">
    <property type="entry name" value="Endonuclease-I"/>
</dbReference>
<dbReference type="GeneID" id="93528258"/>
<dbReference type="InterPro" id="IPR044925">
    <property type="entry name" value="His-Me_finger_sf"/>
</dbReference>
<proteinExistence type="inferred from homology"/>
<evidence type="ECO:0000256" key="3">
    <source>
        <dbReference type="ARBA" id="ARBA00022801"/>
    </source>
</evidence>
<comment type="similarity">
    <text evidence="1">Belongs to the EndA/NucM nuclease family.</text>
</comment>
<dbReference type="PROSITE" id="PS51257">
    <property type="entry name" value="PROKAR_LIPOPROTEIN"/>
    <property type="match status" value="1"/>
</dbReference>
<protein>
    <submittedName>
        <fullName evidence="4">Endonuclease</fullName>
    </submittedName>
</protein>
<name>A0A9Q6ZET1_MYROD</name>
<sequence length="295" mass="33079">MKKHLVVVLFASLLLGCGCTKNKTQPITGFSPTETTQTGVSETKQSVTYTIPQTLKAYYKEIDFSKPSVALQEDLGQLTTKQHTHRLTYNELWDVLKVTDLTPAANEVYLLYGEQGVLQGKKAYAKGKNQNGGRQNQWNREHTYARSLGTPKLEQSSTGANEDAHHIRPADVQWNAQRGNKKFAQGAGAAGDVQGGWYPGDEWKGDVARMMLYMYLRYPSQCLPTNVAVGEKNDRDAHMVNTLLQWNAEDPVSTIEIQRNEYLSKPEVQGNRNPFIDNPHLATQLWGGPVAENRW</sequence>
<dbReference type="SUPFAM" id="SSF54060">
    <property type="entry name" value="His-Me finger endonucleases"/>
    <property type="match status" value="1"/>
</dbReference>
<dbReference type="AlphaFoldDB" id="A0A9Q6ZET1"/>
<keyword evidence="2" id="KW-0540">Nuclease</keyword>
<gene>
    <name evidence="4" type="ORF">I6I88_11360</name>
</gene>
<organism evidence="4 5">
    <name type="scientific">Myroides odoratus</name>
    <name type="common">Flavobacterium odoratum</name>
    <dbReference type="NCBI Taxonomy" id="256"/>
    <lineage>
        <taxon>Bacteria</taxon>
        <taxon>Pseudomonadati</taxon>
        <taxon>Bacteroidota</taxon>
        <taxon>Flavobacteriia</taxon>
        <taxon>Flavobacteriales</taxon>
        <taxon>Flavobacteriaceae</taxon>
        <taxon>Myroides</taxon>
    </lineage>
</organism>
<dbReference type="RefSeq" id="WP_002986022.1">
    <property type="nucleotide sequence ID" value="NZ_CP068108.1"/>
</dbReference>
<evidence type="ECO:0000313" key="5">
    <source>
        <dbReference type="Proteomes" id="UP000596202"/>
    </source>
</evidence>
<keyword evidence="3" id="KW-0378">Hydrolase</keyword>
<dbReference type="Pfam" id="PF04231">
    <property type="entry name" value="Endonuclease_1"/>
    <property type="match status" value="1"/>
</dbReference>
<keyword evidence="4" id="KW-0255">Endonuclease</keyword>
<dbReference type="PANTHER" id="PTHR33607:SF2">
    <property type="entry name" value="ENDONUCLEASE-1"/>
    <property type="match status" value="1"/>
</dbReference>
<reference evidence="4 5" key="1">
    <citation type="submission" date="2021-01" db="EMBL/GenBank/DDBJ databases">
        <title>FDA dAtabase for Regulatory Grade micrObial Sequences (FDA-ARGOS): Supporting development and validation of Infectious Disease Dx tests.</title>
        <authorList>
            <person name="Sproer C."/>
            <person name="Gronow S."/>
            <person name="Severitt S."/>
            <person name="Schroder I."/>
            <person name="Tallon L."/>
            <person name="Sadzewicz L."/>
            <person name="Zhao X."/>
            <person name="Boylan J."/>
            <person name="Ott S."/>
            <person name="Bowen H."/>
            <person name="Vavikolanu K."/>
            <person name="Mehta A."/>
            <person name="Aluvathingal J."/>
            <person name="Nadendla S."/>
            <person name="Lowell S."/>
            <person name="Myers T."/>
            <person name="Yan Y."/>
            <person name="Sichtig H."/>
        </authorList>
    </citation>
    <scope>NUCLEOTIDE SEQUENCE [LARGE SCALE GENOMIC DNA]</scope>
    <source>
        <strain evidence="4 5">FDAARGOS_1131</strain>
    </source>
</reference>
<evidence type="ECO:0000256" key="1">
    <source>
        <dbReference type="ARBA" id="ARBA00006429"/>
    </source>
</evidence>
<accession>A0A9Q6ZET1</accession>
<dbReference type="Proteomes" id="UP000596202">
    <property type="component" value="Chromosome"/>
</dbReference>
<dbReference type="GO" id="GO:0004519">
    <property type="term" value="F:endonuclease activity"/>
    <property type="evidence" value="ECO:0007669"/>
    <property type="project" value="UniProtKB-KW"/>
</dbReference>
<dbReference type="PANTHER" id="PTHR33607">
    <property type="entry name" value="ENDONUCLEASE-1"/>
    <property type="match status" value="1"/>
</dbReference>
<evidence type="ECO:0000256" key="2">
    <source>
        <dbReference type="ARBA" id="ARBA00022722"/>
    </source>
</evidence>